<comment type="similarity">
    <text evidence="5 6">Belongs to the anion channel-forming bestrophin (TC 1.A.46) family. Calcium-sensitive chloride channel subfamily.</text>
</comment>
<organism evidence="7 8">
    <name type="scientific">Cichlidogyrus casuarinus</name>
    <dbReference type="NCBI Taxonomy" id="1844966"/>
    <lineage>
        <taxon>Eukaryota</taxon>
        <taxon>Metazoa</taxon>
        <taxon>Spiralia</taxon>
        <taxon>Lophotrochozoa</taxon>
        <taxon>Platyhelminthes</taxon>
        <taxon>Monogenea</taxon>
        <taxon>Monopisthocotylea</taxon>
        <taxon>Dactylogyridea</taxon>
        <taxon>Ancyrocephalidae</taxon>
        <taxon>Cichlidogyrus</taxon>
    </lineage>
</organism>
<keyword evidence="3 6" id="KW-1133">Transmembrane helix</keyword>
<sequence>MITPSEMKALERAHFMRSAETKQFSMEETLAPECELRLQPIQPKVRTILSRDAIFPSLTADLYPCKSSKMKAIKKGMRRLLRPMNGSRVDKIYVSEDKNGFPHNHVEMEEADSADSQMNAISSDPDYWIPMQWAVKLLQRAYVAEYIVEPRDLSKLIEEVDKLRNRMHTLQIYSTILLPLVYTQVVIIAVYSYFFCQLFSTQLGETTVKELLSLHLNASRSNTSISTSSHSMGSGTVPIFIIFEFLFLIGWLK</sequence>
<name>A0ABD2PJT6_9PLAT</name>
<dbReference type="InterPro" id="IPR021134">
    <property type="entry name" value="Bestrophin-like"/>
</dbReference>
<dbReference type="Proteomes" id="UP001626550">
    <property type="component" value="Unassembled WGS sequence"/>
</dbReference>
<comment type="caution">
    <text evidence="7">The sequence shown here is derived from an EMBL/GenBank/DDBJ whole genome shotgun (WGS) entry which is preliminary data.</text>
</comment>
<feature type="transmembrane region" description="Helical" evidence="6">
    <location>
        <begin position="172"/>
        <end position="194"/>
    </location>
</feature>
<evidence type="ECO:0000313" key="8">
    <source>
        <dbReference type="Proteomes" id="UP001626550"/>
    </source>
</evidence>
<keyword evidence="6" id="KW-0869">Chloride channel</keyword>
<evidence type="ECO:0000256" key="3">
    <source>
        <dbReference type="ARBA" id="ARBA00022989"/>
    </source>
</evidence>
<dbReference type="GO" id="GO:0005254">
    <property type="term" value="F:chloride channel activity"/>
    <property type="evidence" value="ECO:0007669"/>
    <property type="project" value="UniProtKB-KW"/>
</dbReference>
<evidence type="ECO:0000256" key="4">
    <source>
        <dbReference type="ARBA" id="ARBA00023136"/>
    </source>
</evidence>
<dbReference type="GO" id="GO:0005886">
    <property type="term" value="C:plasma membrane"/>
    <property type="evidence" value="ECO:0007669"/>
    <property type="project" value="UniProtKB-SubCell"/>
</dbReference>
<dbReference type="GO" id="GO:0034707">
    <property type="term" value="C:chloride channel complex"/>
    <property type="evidence" value="ECO:0007669"/>
    <property type="project" value="UniProtKB-KW"/>
</dbReference>
<keyword evidence="6" id="KW-0406">Ion transport</keyword>
<keyword evidence="6" id="KW-0407">Ion channel</keyword>
<accession>A0ABD2PJT6</accession>
<evidence type="ECO:0000256" key="2">
    <source>
        <dbReference type="ARBA" id="ARBA00022692"/>
    </source>
</evidence>
<comment type="subcellular location">
    <subcellularLocation>
        <location evidence="6">Cell membrane</location>
        <topology evidence="6">Multi-pass membrane protein</topology>
    </subcellularLocation>
    <subcellularLocation>
        <location evidence="1">Membrane</location>
    </subcellularLocation>
</comment>
<feature type="non-terminal residue" evidence="7">
    <location>
        <position position="253"/>
    </location>
</feature>
<keyword evidence="4 6" id="KW-0472">Membrane</keyword>
<comment type="function">
    <text evidence="6">Forms chloride channels.</text>
</comment>
<dbReference type="InterPro" id="IPR000615">
    <property type="entry name" value="Bestrophin"/>
</dbReference>
<protein>
    <recommendedName>
        <fullName evidence="6">Bestrophin homolog</fullName>
    </recommendedName>
</protein>
<keyword evidence="6" id="KW-1003">Cell membrane</keyword>
<dbReference type="EMBL" id="JBJKFK010006609">
    <property type="protein sequence ID" value="KAL3307742.1"/>
    <property type="molecule type" value="Genomic_DNA"/>
</dbReference>
<keyword evidence="2 6" id="KW-0812">Transmembrane</keyword>
<dbReference type="Pfam" id="PF01062">
    <property type="entry name" value="Bestrophin"/>
    <property type="match status" value="1"/>
</dbReference>
<keyword evidence="6" id="KW-0868">Chloride</keyword>
<evidence type="ECO:0000256" key="5">
    <source>
        <dbReference type="ARBA" id="ARBA00034769"/>
    </source>
</evidence>
<keyword evidence="6" id="KW-0813">Transport</keyword>
<dbReference type="AlphaFoldDB" id="A0ABD2PJT6"/>
<dbReference type="PANTHER" id="PTHR10736">
    <property type="entry name" value="BESTROPHIN"/>
    <property type="match status" value="1"/>
</dbReference>
<proteinExistence type="inferred from homology"/>
<evidence type="ECO:0000313" key="7">
    <source>
        <dbReference type="EMBL" id="KAL3307742.1"/>
    </source>
</evidence>
<evidence type="ECO:0000256" key="1">
    <source>
        <dbReference type="ARBA" id="ARBA00004370"/>
    </source>
</evidence>
<keyword evidence="8" id="KW-1185">Reference proteome</keyword>
<evidence type="ECO:0000256" key="6">
    <source>
        <dbReference type="RuleBase" id="RU363126"/>
    </source>
</evidence>
<reference evidence="7 8" key="1">
    <citation type="submission" date="2024-11" db="EMBL/GenBank/DDBJ databases">
        <title>Adaptive evolution of stress response genes in parasites aligns with host niche diversity.</title>
        <authorList>
            <person name="Hahn C."/>
            <person name="Resl P."/>
        </authorList>
    </citation>
    <scope>NUCLEOTIDE SEQUENCE [LARGE SCALE GENOMIC DNA]</scope>
    <source>
        <strain evidence="7">EGGRZ-B1_66</strain>
        <tissue evidence="7">Body</tissue>
    </source>
</reference>
<gene>
    <name evidence="7" type="ORF">Ciccas_013739</name>
</gene>
<feature type="transmembrane region" description="Helical" evidence="6">
    <location>
        <begin position="232"/>
        <end position="252"/>
    </location>
</feature>